<evidence type="ECO:0000313" key="3">
    <source>
        <dbReference type="Proteomes" id="UP000596660"/>
    </source>
</evidence>
<feature type="domain" description="RNase H type-1" evidence="1">
    <location>
        <begin position="21"/>
        <end position="82"/>
    </location>
</feature>
<dbReference type="InterPro" id="IPR053151">
    <property type="entry name" value="RNase_H-like"/>
</dbReference>
<dbReference type="PANTHER" id="PTHR47723:SF20">
    <property type="entry name" value="RNASE H TYPE-1 DOMAIN-CONTAINING PROTEIN"/>
    <property type="match status" value="1"/>
</dbReference>
<dbReference type="GO" id="GO:0003676">
    <property type="term" value="F:nucleic acid binding"/>
    <property type="evidence" value="ECO:0007669"/>
    <property type="project" value="InterPro"/>
</dbReference>
<protein>
    <recommendedName>
        <fullName evidence="1">RNase H type-1 domain-containing protein</fullName>
    </recommendedName>
</protein>
<dbReference type="Gramene" id="AUR62044280-RA">
    <property type="protein sequence ID" value="AUR62044280-RA:cds"/>
    <property type="gene ID" value="AUR62044280"/>
</dbReference>
<dbReference type="SUPFAM" id="SSF53098">
    <property type="entry name" value="Ribonuclease H-like"/>
    <property type="match status" value="1"/>
</dbReference>
<reference evidence="2" key="2">
    <citation type="submission" date="2021-03" db="UniProtKB">
        <authorList>
            <consortium name="EnsemblPlants"/>
        </authorList>
    </citation>
    <scope>IDENTIFICATION</scope>
</reference>
<dbReference type="InterPro" id="IPR012337">
    <property type="entry name" value="RNaseH-like_sf"/>
</dbReference>
<dbReference type="InterPro" id="IPR002156">
    <property type="entry name" value="RNaseH_domain"/>
</dbReference>
<proteinExistence type="predicted"/>
<dbReference type="AlphaFoldDB" id="A0A803NDT3"/>
<dbReference type="CDD" id="cd06222">
    <property type="entry name" value="RNase_H_like"/>
    <property type="match status" value="1"/>
</dbReference>
<sequence>MRTRAPPQQGCFKLNTNRSWMNLGNAGGGGVIRCDKGIWQEGFALNFNAITSTSGELIAIREGLLMAWKRNITHLDLICGCSDQNAEKPK</sequence>
<dbReference type="PANTHER" id="PTHR47723">
    <property type="entry name" value="OS05G0353850 PROTEIN"/>
    <property type="match status" value="1"/>
</dbReference>
<dbReference type="Proteomes" id="UP000596660">
    <property type="component" value="Unplaced"/>
</dbReference>
<dbReference type="EnsemblPlants" id="AUR62044280-RA">
    <property type="protein sequence ID" value="AUR62044280-RA:cds"/>
    <property type="gene ID" value="AUR62044280"/>
</dbReference>
<dbReference type="GO" id="GO:0004523">
    <property type="term" value="F:RNA-DNA hybrid ribonuclease activity"/>
    <property type="evidence" value="ECO:0007669"/>
    <property type="project" value="InterPro"/>
</dbReference>
<keyword evidence="3" id="KW-1185">Reference proteome</keyword>
<dbReference type="Pfam" id="PF13456">
    <property type="entry name" value="RVT_3"/>
    <property type="match status" value="1"/>
</dbReference>
<evidence type="ECO:0000313" key="2">
    <source>
        <dbReference type="EnsemblPlants" id="AUR62044280-RA:cds"/>
    </source>
</evidence>
<dbReference type="InterPro" id="IPR044730">
    <property type="entry name" value="RNase_H-like_dom_plant"/>
</dbReference>
<name>A0A803NDT3_CHEQI</name>
<accession>A0A803NDT3</accession>
<evidence type="ECO:0000259" key="1">
    <source>
        <dbReference type="Pfam" id="PF13456"/>
    </source>
</evidence>
<reference evidence="2" key="1">
    <citation type="journal article" date="2017" name="Nature">
        <title>The genome of Chenopodium quinoa.</title>
        <authorList>
            <person name="Jarvis D.E."/>
            <person name="Ho Y.S."/>
            <person name="Lightfoot D.J."/>
            <person name="Schmoeckel S.M."/>
            <person name="Li B."/>
            <person name="Borm T.J.A."/>
            <person name="Ohyanagi H."/>
            <person name="Mineta K."/>
            <person name="Michell C.T."/>
            <person name="Saber N."/>
            <person name="Kharbatia N.M."/>
            <person name="Rupper R.R."/>
            <person name="Sharp A.R."/>
            <person name="Dally N."/>
            <person name="Boughton B.A."/>
            <person name="Woo Y.H."/>
            <person name="Gao G."/>
            <person name="Schijlen E.G.W.M."/>
            <person name="Guo X."/>
            <person name="Momin A.A."/>
            <person name="Negrao S."/>
            <person name="Al-Babili S."/>
            <person name="Gehring C."/>
            <person name="Roessner U."/>
            <person name="Jung C."/>
            <person name="Murphy K."/>
            <person name="Arold S.T."/>
            <person name="Gojobori T."/>
            <person name="van der Linden C.G."/>
            <person name="van Loo E.N."/>
            <person name="Jellen E.N."/>
            <person name="Maughan P.J."/>
            <person name="Tester M."/>
        </authorList>
    </citation>
    <scope>NUCLEOTIDE SEQUENCE [LARGE SCALE GENOMIC DNA]</scope>
    <source>
        <strain evidence="2">cv. PI 614886</strain>
    </source>
</reference>
<organism evidence="2 3">
    <name type="scientific">Chenopodium quinoa</name>
    <name type="common">Quinoa</name>
    <dbReference type="NCBI Taxonomy" id="63459"/>
    <lineage>
        <taxon>Eukaryota</taxon>
        <taxon>Viridiplantae</taxon>
        <taxon>Streptophyta</taxon>
        <taxon>Embryophyta</taxon>
        <taxon>Tracheophyta</taxon>
        <taxon>Spermatophyta</taxon>
        <taxon>Magnoliopsida</taxon>
        <taxon>eudicotyledons</taxon>
        <taxon>Gunneridae</taxon>
        <taxon>Pentapetalae</taxon>
        <taxon>Caryophyllales</taxon>
        <taxon>Chenopodiaceae</taxon>
        <taxon>Chenopodioideae</taxon>
        <taxon>Atripliceae</taxon>
        <taxon>Chenopodium</taxon>
    </lineage>
</organism>